<proteinExistence type="predicted"/>
<dbReference type="HOGENOM" id="CLU_2473464_0_0_1"/>
<evidence type="ECO:0000256" key="1">
    <source>
        <dbReference type="SAM" id="MobiDB-lite"/>
    </source>
</evidence>
<dbReference type="EMBL" id="CM001888">
    <property type="protein sequence ID" value="EOY19302.1"/>
    <property type="molecule type" value="Genomic_DNA"/>
</dbReference>
<protein>
    <submittedName>
        <fullName evidence="2">Uncharacterized protein</fullName>
    </submittedName>
</protein>
<feature type="compositionally biased region" description="Basic and acidic residues" evidence="1">
    <location>
        <begin position="39"/>
        <end position="55"/>
    </location>
</feature>
<name>A0A061FRL3_THECC</name>
<evidence type="ECO:0000313" key="2">
    <source>
        <dbReference type="EMBL" id="EOY19302.1"/>
    </source>
</evidence>
<dbReference type="AlphaFoldDB" id="A0A061FRL3"/>
<keyword evidence="3" id="KW-1185">Reference proteome</keyword>
<sequence>MLFKGVQGFKFVAGLIKENSNCRRRTVARLFWRGRKLAAEGKGGEEKSKGKERGSRCRKGLGQQGYNIILFKITFNKKINIHAKRAPL</sequence>
<dbReference type="Gramene" id="EOY19302">
    <property type="protein sequence ID" value="EOY19302"/>
    <property type="gene ID" value="TCM_044366"/>
</dbReference>
<dbReference type="Proteomes" id="UP000026915">
    <property type="component" value="Chromosome 10"/>
</dbReference>
<feature type="region of interest" description="Disordered" evidence="1">
    <location>
        <begin position="39"/>
        <end position="59"/>
    </location>
</feature>
<evidence type="ECO:0000313" key="3">
    <source>
        <dbReference type="Proteomes" id="UP000026915"/>
    </source>
</evidence>
<organism evidence="2 3">
    <name type="scientific">Theobroma cacao</name>
    <name type="common">Cacao</name>
    <name type="synonym">Cocoa</name>
    <dbReference type="NCBI Taxonomy" id="3641"/>
    <lineage>
        <taxon>Eukaryota</taxon>
        <taxon>Viridiplantae</taxon>
        <taxon>Streptophyta</taxon>
        <taxon>Embryophyta</taxon>
        <taxon>Tracheophyta</taxon>
        <taxon>Spermatophyta</taxon>
        <taxon>Magnoliopsida</taxon>
        <taxon>eudicotyledons</taxon>
        <taxon>Gunneridae</taxon>
        <taxon>Pentapetalae</taxon>
        <taxon>rosids</taxon>
        <taxon>malvids</taxon>
        <taxon>Malvales</taxon>
        <taxon>Malvaceae</taxon>
        <taxon>Byttnerioideae</taxon>
        <taxon>Theobroma</taxon>
    </lineage>
</organism>
<reference evidence="2 3" key="1">
    <citation type="journal article" date="2013" name="Genome Biol.">
        <title>The genome sequence of the most widely cultivated cacao type and its use to identify candidate genes regulating pod color.</title>
        <authorList>
            <person name="Motamayor J.C."/>
            <person name="Mockaitis K."/>
            <person name="Schmutz J."/>
            <person name="Haiminen N."/>
            <person name="Iii D.L."/>
            <person name="Cornejo O."/>
            <person name="Findley S.D."/>
            <person name="Zheng P."/>
            <person name="Utro F."/>
            <person name="Royaert S."/>
            <person name="Saski C."/>
            <person name="Jenkins J."/>
            <person name="Podicheti R."/>
            <person name="Zhao M."/>
            <person name="Scheffler B.E."/>
            <person name="Stack J.C."/>
            <person name="Feltus F.A."/>
            <person name="Mustiga G.M."/>
            <person name="Amores F."/>
            <person name="Phillips W."/>
            <person name="Marelli J.P."/>
            <person name="May G.D."/>
            <person name="Shapiro H."/>
            <person name="Ma J."/>
            <person name="Bustamante C.D."/>
            <person name="Schnell R.J."/>
            <person name="Main D."/>
            <person name="Gilbert D."/>
            <person name="Parida L."/>
            <person name="Kuhn D.N."/>
        </authorList>
    </citation>
    <scope>NUCLEOTIDE SEQUENCE [LARGE SCALE GENOMIC DNA]</scope>
    <source>
        <strain evidence="3">cv. Matina 1-6</strain>
    </source>
</reference>
<dbReference type="InParanoid" id="A0A061FRL3"/>
<accession>A0A061FRL3</accession>
<gene>
    <name evidence="2" type="ORF">TCM_044366</name>
</gene>